<feature type="transmembrane region" description="Helical" evidence="1">
    <location>
        <begin position="99"/>
        <end position="118"/>
    </location>
</feature>
<dbReference type="Pfam" id="PF13398">
    <property type="entry name" value="Peptidase_M50B"/>
    <property type="match status" value="1"/>
</dbReference>
<keyword evidence="1" id="KW-0472">Membrane</keyword>
<keyword evidence="1" id="KW-0812">Transmembrane</keyword>
<feature type="transmembrane region" description="Helical" evidence="1">
    <location>
        <begin position="214"/>
        <end position="235"/>
    </location>
</feature>
<feature type="transmembrane region" description="Helical" evidence="1">
    <location>
        <begin position="27"/>
        <end position="44"/>
    </location>
</feature>
<evidence type="ECO:0000313" key="2">
    <source>
        <dbReference type="EMBL" id="QQM67563.1"/>
    </source>
</evidence>
<keyword evidence="1" id="KW-1133">Transmembrane helix</keyword>
<proteinExistence type="predicted"/>
<dbReference type="EMBL" id="CP066802">
    <property type="protein sequence ID" value="QQM67563.1"/>
    <property type="molecule type" value="Genomic_DNA"/>
</dbReference>
<organism evidence="2 3">
    <name type="scientific">Actinomyces weissii</name>
    <dbReference type="NCBI Taxonomy" id="675090"/>
    <lineage>
        <taxon>Bacteria</taxon>
        <taxon>Bacillati</taxon>
        <taxon>Actinomycetota</taxon>
        <taxon>Actinomycetes</taxon>
        <taxon>Actinomycetales</taxon>
        <taxon>Actinomycetaceae</taxon>
        <taxon>Actinomyces</taxon>
    </lineage>
</organism>
<name>A0A7T7M9U4_9ACTO</name>
<dbReference type="InterPro" id="IPR049500">
    <property type="entry name" value="Peptidase_M50B-like"/>
</dbReference>
<feature type="transmembrane region" description="Helical" evidence="1">
    <location>
        <begin position="172"/>
        <end position="193"/>
    </location>
</feature>
<feature type="transmembrane region" description="Helical" evidence="1">
    <location>
        <begin position="149"/>
        <end position="166"/>
    </location>
</feature>
<dbReference type="AlphaFoldDB" id="A0A7T7M9U4"/>
<protein>
    <submittedName>
        <fullName evidence="2">M50 family metallopeptidase</fullName>
    </submittedName>
</protein>
<sequence length="243" mass="25714">MTGADSSLWRELWLAVVAHSVPTSPPALGGLWLVPLLTVLFVLVPRARRLGRALGTVVHEAAHAVVGVLVGRRFHGFTVASDLSGVAVTSGPQRGLGRVLTSWAGYPAPALLGAGLTAAALRGWAGMVLAVLCVGLLLLLVMSRSLRTVLLVGMCVLLFLGLWWWGDALLPLRAGVLAGVGVVLLLSAWDALLDVARSRDGGQDHRTLARITVLPAWLWVGSWLLVCTVCTWAVLQTALPLRP</sequence>
<gene>
    <name evidence="2" type="ORF">JG540_01270</name>
</gene>
<accession>A0A7T7M9U4</accession>
<evidence type="ECO:0000313" key="3">
    <source>
        <dbReference type="Proteomes" id="UP000595895"/>
    </source>
</evidence>
<dbReference type="RefSeq" id="WP_200276254.1">
    <property type="nucleotide sequence ID" value="NZ_CP066802.1"/>
</dbReference>
<evidence type="ECO:0000256" key="1">
    <source>
        <dbReference type="SAM" id="Phobius"/>
    </source>
</evidence>
<dbReference type="KEGG" id="awe:JG540_01270"/>
<reference evidence="2 3" key="1">
    <citation type="submission" date="2020-12" db="EMBL/GenBank/DDBJ databases">
        <authorList>
            <person name="Zhou J."/>
        </authorList>
    </citation>
    <scope>NUCLEOTIDE SEQUENCE [LARGE SCALE GENOMIC DNA]</scope>
    <source>
        <strain evidence="2 3">CCUG 61299</strain>
    </source>
</reference>
<keyword evidence="3" id="KW-1185">Reference proteome</keyword>
<dbReference type="Proteomes" id="UP000595895">
    <property type="component" value="Chromosome"/>
</dbReference>
<feature type="transmembrane region" description="Helical" evidence="1">
    <location>
        <begin position="124"/>
        <end position="142"/>
    </location>
</feature>